<dbReference type="GO" id="GO:0005829">
    <property type="term" value="C:cytosol"/>
    <property type="evidence" value="ECO:0007669"/>
    <property type="project" value="TreeGrafter"/>
</dbReference>
<organism evidence="14 15">
    <name type="scientific">Paenirhodobacter populi</name>
    <dbReference type="NCBI Taxonomy" id="2306993"/>
    <lineage>
        <taxon>Bacteria</taxon>
        <taxon>Pseudomonadati</taxon>
        <taxon>Pseudomonadota</taxon>
        <taxon>Alphaproteobacteria</taxon>
        <taxon>Rhodobacterales</taxon>
        <taxon>Rhodobacter group</taxon>
        <taxon>Paenirhodobacter</taxon>
    </lineage>
</organism>
<proteinExistence type="inferred from homology"/>
<dbReference type="InterPro" id="IPR000212">
    <property type="entry name" value="DNA_helicase_UvrD/REP"/>
</dbReference>
<dbReference type="PANTHER" id="PTHR11070:SF55">
    <property type="entry name" value="DNA 3'-5' HELICASE"/>
    <property type="match status" value="1"/>
</dbReference>
<dbReference type="PANTHER" id="PTHR11070">
    <property type="entry name" value="UVRD / RECB / PCRA DNA HELICASE FAMILY MEMBER"/>
    <property type="match status" value="1"/>
</dbReference>
<evidence type="ECO:0000313" key="14">
    <source>
        <dbReference type="EMBL" id="RWR32596.1"/>
    </source>
</evidence>
<dbReference type="InterPro" id="IPR014017">
    <property type="entry name" value="DNA_helicase_UvrD-like_C"/>
</dbReference>
<evidence type="ECO:0000256" key="3">
    <source>
        <dbReference type="ARBA" id="ARBA00022801"/>
    </source>
</evidence>
<sequence>MTMAPVNADRGLVIVPAGAGAGKTHRIKTQLSDWVKRGVVRPERILAVTFTEAAAGELRERIRAGLLADGLVSEAMAVERAYVSTIHGLGLRLLTEHALAAGASPQPRHLGDAERDLLIRQALAHAKALDPIKAEPERFGYEANWQKGETVEDSLRGRVLSMIDLLRGLGDKGRDPGLIAPALARLDAVYGPVLADPEAGRDTLMAAVQAMIAAFPEGGMATVTAKGPRETLEKNLTLFRRVTRDPDLLNRNWGVWQELRDLFTSNNRTKTPDGYDDLATAIMTASEVLPSHPGPLADAKLHLQCLIACAQEVMAAYETRKKALGLIDFADMITGAERLLRSDPAVRQAVLDEIDCVIIDEFQDTNPVQFALLWQLAQHAPRTLLVGDVKQSIMGFQGADPRLSQALAAENPDATQPLDRNWRSTPAVMQFVNAMGAGLFGAGYNPLAPTRDPVAGPAIEVLNVTQGRRSQKYSKPPEHIAERIARMLQDGETITDRHSKTARPARPSDIALLVCRHTTAARYAEKLRARGVPVRIAEDGWATSSVIVAARAALAFAANPADIHSGLLLRTLGPDPLPLQEALSAQIDGRLADDPVLMRLAGLSDLLTRLPVSVSLDLVLDTAGLRLWAESQPDAAQSRADLLRLEAEASEFETAHRDLKSASGFHGETAKVFLGWLHARTGERDFDRRPDPAANSAEAVEIVTWHASKGREWPITVVAEFDYGIEERAGSTATRFDALDRIDDMATVLGSAALIHTPGFAAPEATRRFIEDRRPDFEANAKNLLYVALTRARDRLMLEWPGFLKDRDEEEPEAKCLFHILADSCAPQIGTESLRITDIDCPAVITQLPEQAGSTEYANCTDVSPPRFGKAAPLPATPLTPWRLQPSQTRSAGAAPSARRIDLGARWPKTLNDASRGTALHLALRTCLTRPDLTEALAAATGLERSTLTLVAERAEALKAWLAAEGYTELLAEIPVLGFTPEGAEIPGTIDLLAIGPAGCLLIDHKSGGDGRGFGPYWPQLSTYAGLVGRLFPQHQLKGVAVFWIDHGWLELAGEVVLSESFAQAGIN</sequence>
<comment type="catalytic activity">
    <reaction evidence="7">
        <text>Couples ATP hydrolysis with the unwinding of duplex DNA by translocating in the 3'-5' direction.</text>
        <dbReference type="EC" id="5.6.2.4"/>
    </reaction>
</comment>
<evidence type="ECO:0000259" key="12">
    <source>
        <dbReference type="PROSITE" id="PS51198"/>
    </source>
</evidence>
<comment type="catalytic activity">
    <reaction evidence="9">
        <text>ATP + H2O = ADP + phosphate + H(+)</text>
        <dbReference type="Rhea" id="RHEA:13065"/>
        <dbReference type="ChEBI" id="CHEBI:15377"/>
        <dbReference type="ChEBI" id="CHEBI:15378"/>
        <dbReference type="ChEBI" id="CHEBI:30616"/>
        <dbReference type="ChEBI" id="CHEBI:43474"/>
        <dbReference type="ChEBI" id="CHEBI:456216"/>
        <dbReference type="EC" id="5.6.2.4"/>
    </reaction>
</comment>
<name>A0A443KIP8_9RHOB</name>
<evidence type="ECO:0000256" key="4">
    <source>
        <dbReference type="ARBA" id="ARBA00022806"/>
    </source>
</evidence>
<feature type="domain" description="UvrD-like helicase C-terminal" evidence="13">
    <location>
        <begin position="426"/>
        <end position="710"/>
    </location>
</feature>
<dbReference type="GO" id="GO:0016887">
    <property type="term" value="F:ATP hydrolysis activity"/>
    <property type="evidence" value="ECO:0007669"/>
    <property type="project" value="RHEA"/>
</dbReference>
<dbReference type="GO" id="GO:0003677">
    <property type="term" value="F:DNA binding"/>
    <property type="evidence" value="ECO:0007669"/>
    <property type="project" value="InterPro"/>
</dbReference>
<evidence type="ECO:0000256" key="11">
    <source>
        <dbReference type="SAM" id="Coils"/>
    </source>
</evidence>
<dbReference type="EC" id="5.6.2.4" evidence="8"/>
<dbReference type="InterPro" id="IPR014016">
    <property type="entry name" value="UvrD-like_ATP-bd"/>
</dbReference>
<evidence type="ECO:0000256" key="2">
    <source>
        <dbReference type="ARBA" id="ARBA00022741"/>
    </source>
</evidence>
<dbReference type="InterPro" id="IPR013986">
    <property type="entry name" value="DExx_box_DNA_helicase_dom_sf"/>
</dbReference>
<dbReference type="PROSITE" id="PS51217">
    <property type="entry name" value="UVRD_HELICASE_CTER"/>
    <property type="match status" value="1"/>
</dbReference>
<evidence type="ECO:0000256" key="9">
    <source>
        <dbReference type="ARBA" id="ARBA00048988"/>
    </source>
</evidence>
<protein>
    <recommendedName>
        <fullName evidence="8">DNA 3'-5' helicase</fullName>
        <ecNumber evidence="8">5.6.2.4</ecNumber>
    </recommendedName>
</protein>
<reference evidence="14 15" key="1">
    <citation type="submission" date="2019-01" db="EMBL/GenBank/DDBJ databases">
        <title>Sinorhodobacter populi sp. nov. isolated from the symptomatic bark tissue of Populus euramericana canker.</title>
        <authorList>
            <person name="Xu G."/>
        </authorList>
    </citation>
    <scope>NUCLEOTIDE SEQUENCE [LARGE SCALE GENOMIC DNA]</scope>
    <source>
        <strain evidence="14 15">D19-10-3-21</strain>
    </source>
</reference>
<dbReference type="Proteomes" id="UP000285295">
    <property type="component" value="Unassembled WGS sequence"/>
</dbReference>
<evidence type="ECO:0000256" key="6">
    <source>
        <dbReference type="ARBA" id="ARBA00023235"/>
    </source>
</evidence>
<dbReference type="SUPFAM" id="SSF52540">
    <property type="entry name" value="P-loop containing nucleoside triphosphate hydrolases"/>
    <property type="match status" value="1"/>
</dbReference>
<feature type="binding site" evidence="10">
    <location>
        <begin position="17"/>
        <end position="24"/>
    </location>
    <ligand>
        <name>ATP</name>
        <dbReference type="ChEBI" id="CHEBI:30616"/>
    </ligand>
</feature>
<dbReference type="Gene3D" id="1.10.10.160">
    <property type="match status" value="1"/>
</dbReference>
<evidence type="ECO:0000256" key="1">
    <source>
        <dbReference type="ARBA" id="ARBA00009922"/>
    </source>
</evidence>
<comment type="similarity">
    <text evidence="1">Belongs to the helicase family. UvrD subfamily.</text>
</comment>
<evidence type="ECO:0000256" key="5">
    <source>
        <dbReference type="ARBA" id="ARBA00022840"/>
    </source>
</evidence>
<keyword evidence="6" id="KW-0413">Isomerase</keyword>
<accession>A0A443KIP8</accession>
<evidence type="ECO:0000313" key="15">
    <source>
        <dbReference type="Proteomes" id="UP000285295"/>
    </source>
</evidence>
<keyword evidence="4 10" id="KW-0347">Helicase</keyword>
<dbReference type="Gene3D" id="3.40.50.300">
    <property type="entry name" value="P-loop containing nucleotide triphosphate hydrolases"/>
    <property type="match status" value="4"/>
</dbReference>
<reference evidence="14 15" key="2">
    <citation type="submission" date="2019-01" db="EMBL/GenBank/DDBJ databases">
        <authorList>
            <person name="Li Y."/>
        </authorList>
    </citation>
    <scope>NUCLEOTIDE SEQUENCE [LARGE SCALE GENOMIC DNA]</scope>
    <source>
        <strain evidence="14 15">D19-10-3-21</strain>
    </source>
</reference>
<keyword evidence="2 10" id="KW-0547">Nucleotide-binding</keyword>
<feature type="domain" description="UvrD-like helicase ATP-binding" evidence="12">
    <location>
        <begin position="1"/>
        <end position="425"/>
    </location>
</feature>
<feature type="coiled-coil region" evidence="11">
    <location>
        <begin position="635"/>
        <end position="662"/>
    </location>
</feature>
<keyword evidence="11" id="KW-0175">Coiled coil</keyword>
<dbReference type="AlphaFoldDB" id="A0A443KIP8"/>
<dbReference type="GO" id="GO:0000725">
    <property type="term" value="P:recombinational repair"/>
    <property type="evidence" value="ECO:0007669"/>
    <property type="project" value="TreeGrafter"/>
</dbReference>
<dbReference type="EMBL" id="SAUX01000001">
    <property type="protein sequence ID" value="RWR32596.1"/>
    <property type="molecule type" value="Genomic_DNA"/>
</dbReference>
<keyword evidence="5 10" id="KW-0067">ATP-binding</keyword>
<dbReference type="InterPro" id="IPR027417">
    <property type="entry name" value="P-loop_NTPase"/>
</dbReference>
<evidence type="ECO:0000259" key="13">
    <source>
        <dbReference type="PROSITE" id="PS51217"/>
    </source>
</evidence>
<dbReference type="GO" id="GO:0033202">
    <property type="term" value="C:DNA helicase complex"/>
    <property type="evidence" value="ECO:0007669"/>
    <property type="project" value="TreeGrafter"/>
</dbReference>
<dbReference type="GO" id="GO:0005524">
    <property type="term" value="F:ATP binding"/>
    <property type="evidence" value="ECO:0007669"/>
    <property type="project" value="UniProtKB-UniRule"/>
</dbReference>
<keyword evidence="3 10" id="KW-0378">Hydrolase</keyword>
<dbReference type="PROSITE" id="PS51198">
    <property type="entry name" value="UVRD_HELICASE_ATP_BIND"/>
    <property type="match status" value="1"/>
</dbReference>
<evidence type="ECO:0000256" key="10">
    <source>
        <dbReference type="PROSITE-ProRule" id="PRU00560"/>
    </source>
</evidence>
<dbReference type="OrthoDB" id="9810135at2"/>
<evidence type="ECO:0000256" key="8">
    <source>
        <dbReference type="ARBA" id="ARBA00034808"/>
    </source>
</evidence>
<gene>
    <name evidence="14" type="ORF">D2T31_01040</name>
</gene>
<evidence type="ECO:0000256" key="7">
    <source>
        <dbReference type="ARBA" id="ARBA00034617"/>
    </source>
</evidence>
<dbReference type="GO" id="GO:0043138">
    <property type="term" value="F:3'-5' DNA helicase activity"/>
    <property type="evidence" value="ECO:0007669"/>
    <property type="project" value="UniProtKB-EC"/>
</dbReference>
<comment type="caution">
    <text evidence="14">The sequence shown here is derived from an EMBL/GenBank/DDBJ whole genome shotgun (WGS) entry which is preliminary data.</text>
</comment>
<dbReference type="Pfam" id="PF00580">
    <property type="entry name" value="UvrD-helicase"/>
    <property type="match status" value="1"/>
</dbReference>